<dbReference type="InterPro" id="IPR004161">
    <property type="entry name" value="EFTu-like_2"/>
</dbReference>
<evidence type="ECO:0000256" key="7">
    <source>
        <dbReference type="ARBA" id="ARBA00022917"/>
    </source>
</evidence>
<dbReference type="InterPro" id="IPR000178">
    <property type="entry name" value="TF_IF2_bacterial-like"/>
</dbReference>
<dbReference type="InterPro" id="IPR027417">
    <property type="entry name" value="P-loop_NTPase"/>
</dbReference>
<dbReference type="Pfam" id="PF22042">
    <property type="entry name" value="EF-G_D2"/>
    <property type="match status" value="1"/>
</dbReference>
<feature type="binding site" evidence="9">
    <location>
        <begin position="243"/>
        <end position="247"/>
    </location>
    <ligand>
        <name>GTP</name>
        <dbReference type="ChEBI" id="CHEBI:37565"/>
    </ligand>
</feature>
<comment type="function">
    <text evidence="9 10">One of the essential components for the initiation of protein synthesis. Protects formylmethionyl-tRNA from spontaneous hydrolysis and promotes its binding to the 30S ribosomal subunits. Also involved in the hydrolysis of GTP during the formation of the 70S ribosomal complex.</text>
</comment>
<dbReference type="NCBIfam" id="TIGR00487">
    <property type="entry name" value="IF-2"/>
    <property type="match status" value="1"/>
</dbReference>
<dbReference type="GO" id="GO:0005525">
    <property type="term" value="F:GTP binding"/>
    <property type="evidence" value="ECO:0007669"/>
    <property type="project" value="UniProtKB-KW"/>
</dbReference>
<dbReference type="SUPFAM" id="SSF52540">
    <property type="entry name" value="P-loop containing nucleoside triphosphate hydrolases"/>
    <property type="match status" value="1"/>
</dbReference>
<evidence type="ECO:0000256" key="1">
    <source>
        <dbReference type="ARBA" id="ARBA00004496"/>
    </source>
</evidence>
<dbReference type="GO" id="GO:0003924">
    <property type="term" value="F:GTPase activity"/>
    <property type="evidence" value="ECO:0007669"/>
    <property type="project" value="UniProtKB-UniRule"/>
</dbReference>
<evidence type="ECO:0000256" key="4">
    <source>
        <dbReference type="ARBA" id="ARBA00022490"/>
    </source>
</evidence>
<dbReference type="NCBIfam" id="TIGR00231">
    <property type="entry name" value="small_GTP"/>
    <property type="match status" value="1"/>
</dbReference>
<dbReference type="PANTHER" id="PTHR43381:SF5">
    <property type="entry name" value="TR-TYPE G DOMAIN-CONTAINING PROTEIN"/>
    <property type="match status" value="1"/>
</dbReference>
<dbReference type="PANTHER" id="PTHR43381">
    <property type="entry name" value="TRANSLATION INITIATION FACTOR IF-2-RELATED"/>
    <property type="match status" value="1"/>
</dbReference>
<comment type="subcellular location">
    <subcellularLocation>
        <location evidence="1 9 11">Cytoplasm</location>
    </subcellularLocation>
</comment>
<keyword evidence="15" id="KW-1185">Reference proteome</keyword>
<comment type="similarity">
    <text evidence="2 9 10">Belongs to the TRAFAC class translation factor GTPase superfamily. Classic translation factor GTPase family. IF-2 subfamily.</text>
</comment>
<dbReference type="Pfam" id="PF11987">
    <property type="entry name" value="IF-2"/>
    <property type="match status" value="1"/>
</dbReference>
<sequence length="692" mass="76480">MRSCRKRLANQEMPANDFQGGEWHLGKRKIRIYELAKMLNIENKNLLEILQDLGVEAKSHMSSIDTDIAQIVEETLREDKEAKHGDSKEATVTAKEVIRIDEGSTIERVAKILGKPVNLVVKELITAGFMVPASAIVNDEIAKAIGKAFNVVLSIVPVEAEVSDEEKKEVAIQSERKRQQEPPKKLLPRPPIVTVMGHVDHGKTTLLDYIRKTNVTAKEAGGITQHIGASVVEHNSKKIVFLDTPGHEAFTSMRARGAQVTDIVILIVAADDGVMPQTVEALNHAKAANVPIVVAINKIDKPNAKPDRVKQQLADLGLIPEEWGGDTIMVEISAKTGLNVDELLEMILLVAEMNELVADYEANPEGVVIEAQLDKGKGPVATVIVQQGTLRRGDILLFETTWGRVRAMIDHLGRNIKEVTPSLPAEILGLNEVPQAGERFVRVEDEKEARDAIDKYLEKKRQQEMQAVKRASLEELFEQMEKGEMPTVKIILKSDVQGTLEAIKSSLQRLSVEEVGIEIVHEGVGRITESDVMLADASDAIIIGFNVRPDGNARKLAEQKGIQIRLYRTIYDVIDDVKAAVEGMLAPKLKEHILGEAEVRVVFKVPKVGQVAGCYVKEGTIRRNAKARIIRDGIVIWEGPLSSLKRFKDDVREVNAGYECGIALAGFQDIKEGDMIEAFEILEEKRHLSDVS</sequence>
<dbReference type="Pfam" id="PF03144">
    <property type="entry name" value="GTP_EFTU_D2"/>
    <property type="match status" value="1"/>
</dbReference>
<protein>
    <recommendedName>
        <fullName evidence="3 9">Translation initiation factor IF-2</fullName>
    </recommendedName>
</protein>
<keyword evidence="4 9" id="KW-0963">Cytoplasm</keyword>
<dbReference type="InterPro" id="IPR023115">
    <property type="entry name" value="TIF_IF2_dom3"/>
</dbReference>
<dbReference type="SUPFAM" id="SSF50447">
    <property type="entry name" value="Translation proteins"/>
    <property type="match status" value="2"/>
</dbReference>
<dbReference type="Gene3D" id="3.40.50.300">
    <property type="entry name" value="P-loop containing nucleotide triphosphate hydrolases"/>
    <property type="match status" value="1"/>
</dbReference>
<evidence type="ECO:0000256" key="11">
    <source>
        <dbReference type="RuleBase" id="RU000645"/>
    </source>
</evidence>
<dbReference type="InterPro" id="IPR009000">
    <property type="entry name" value="Transl_B-barrel_sf"/>
</dbReference>
<feature type="region of interest" description="Disordered" evidence="12">
    <location>
        <begin position="167"/>
        <end position="190"/>
    </location>
</feature>
<dbReference type="Proteomes" id="UP000199266">
    <property type="component" value="Unassembled WGS sequence"/>
</dbReference>
<dbReference type="CDD" id="cd03702">
    <property type="entry name" value="IF2_mtIF2_II"/>
    <property type="match status" value="1"/>
</dbReference>
<dbReference type="Gene3D" id="1.10.10.2480">
    <property type="match status" value="1"/>
</dbReference>
<dbReference type="CDD" id="cd03692">
    <property type="entry name" value="mtIF2_IVc"/>
    <property type="match status" value="1"/>
</dbReference>
<dbReference type="EMBL" id="FNPD01000003">
    <property type="protein sequence ID" value="SDX81297.1"/>
    <property type="molecule type" value="Genomic_DNA"/>
</dbReference>
<feature type="domain" description="Tr-type G" evidence="13">
    <location>
        <begin position="188"/>
        <end position="357"/>
    </location>
</feature>
<dbReference type="FunFam" id="2.40.30.10:FF:000007">
    <property type="entry name" value="Translation initiation factor IF-2"/>
    <property type="match status" value="1"/>
</dbReference>
<dbReference type="InterPro" id="IPR006847">
    <property type="entry name" value="IF2_N"/>
</dbReference>
<dbReference type="FunFam" id="3.40.50.300:FF:000019">
    <property type="entry name" value="Translation initiation factor IF-2"/>
    <property type="match status" value="1"/>
</dbReference>
<keyword evidence="6 9" id="KW-0547">Nucleotide-binding</keyword>
<evidence type="ECO:0000256" key="12">
    <source>
        <dbReference type="SAM" id="MobiDB-lite"/>
    </source>
</evidence>
<dbReference type="InterPro" id="IPR015760">
    <property type="entry name" value="TIF_IF2"/>
</dbReference>
<evidence type="ECO:0000313" key="15">
    <source>
        <dbReference type="Proteomes" id="UP000199266"/>
    </source>
</evidence>
<feature type="binding site" evidence="9">
    <location>
        <begin position="197"/>
        <end position="204"/>
    </location>
    <ligand>
        <name>GTP</name>
        <dbReference type="ChEBI" id="CHEBI:37565"/>
    </ligand>
</feature>
<feature type="compositionally biased region" description="Basic and acidic residues" evidence="12">
    <location>
        <begin position="167"/>
        <end position="184"/>
    </location>
</feature>
<evidence type="ECO:0000313" key="14">
    <source>
        <dbReference type="EMBL" id="SDX81297.1"/>
    </source>
</evidence>
<evidence type="ECO:0000256" key="10">
    <source>
        <dbReference type="RuleBase" id="RU000644"/>
    </source>
</evidence>
<dbReference type="InterPro" id="IPR053905">
    <property type="entry name" value="EF-G-like_DII"/>
</dbReference>
<dbReference type="FunFam" id="2.40.30.10:FF:000008">
    <property type="entry name" value="Translation initiation factor IF-2"/>
    <property type="match status" value="1"/>
</dbReference>
<evidence type="ECO:0000256" key="9">
    <source>
        <dbReference type="HAMAP-Rule" id="MF_00100"/>
    </source>
</evidence>
<reference evidence="15" key="1">
    <citation type="submission" date="2016-10" db="EMBL/GenBank/DDBJ databases">
        <authorList>
            <person name="Varghese N."/>
            <person name="Submissions S."/>
        </authorList>
    </citation>
    <scope>NUCLEOTIDE SEQUENCE [LARGE SCALE GENOMIC DNA]</scope>
    <source>
        <strain evidence="15">DSM 13490</strain>
    </source>
</reference>
<dbReference type="PRINTS" id="PR00449">
    <property type="entry name" value="RASTRNSFRMNG"/>
</dbReference>
<dbReference type="Pfam" id="PF04760">
    <property type="entry name" value="IF2_N"/>
    <property type="match status" value="1"/>
</dbReference>
<feature type="region of interest" description="G-domain" evidence="9">
    <location>
        <begin position="191"/>
        <end position="339"/>
    </location>
</feature>
<accession>A0A1H3ERW7</accession>
<feature type="binding site" evidence="9">
    <location>
        <begin position="297"/>
        <end position="300"/>
    </location>
    <ligand>
        <name>GTP</name>
        <dbReference type="ChEBI" id="CHEBI:37565"/>
    </ligand>
</feature>
<dbReference type="Gene3D" id="2.40.30.10">
    <property type="entry name" value="Translation factors"/>
    <property type="match status" value="2"/>
</dbReference>
<evidence type="ECO:0000256" key="2">
    <source>
        <dbReference type="ARBA" id="ARBA00007733"/>
    </source>
</evidence>
<evidence type="ECO:0000256" key="8">
    <source>
        <dbReference type="ARBA" id="ARBA00023134"/>
    </source>
</evidence>
<dbReference type="GO" id="GO:0005829">
    <property type="term" value="C:cytosol"/>
    <property type="evidence" value="ECO:0007669"/>
    <property type="project" value="TreeGrafter"/>
</dbReference>
<dbReference type="PROSITE" id="PS51722">
    <property type="entry name" value="G_TR_2"/>
    <property type="match status" value="1"/>
</dbReference>
<dbReference type="InterPro" id="IPR044145">
    <property type="entry name" value="IF2_II"/>
</dbReference>
<dbReference type="InterPro" id="IPR000795">
    <property type="entry name" value="T_Tr_GTP-bd_dom"/>
</dbReference>
<dbReference type="FunFam" id="3.40.50.10050:FF:000001">
    <property type="entry name" value="Translation initiation factor IF-2"/>
    <property type="match status" value="1"/>
</dbReference>
<keyword evidence="7 9" id="KW-0648">Protein biosynthesis</keyword>
<dbReference type="CDD" id="cd01887">
    <property type="entry name" value="IF2_eIF5B"/>
    <property type="match status" value="1"/>
</dbReference>
<proteinExistence type="inferred from homology"/>
<name>A0A1H3ERW7_9BACT</name>
<keyword evidence="5 9" id="KW-0396">Initiation factor</keyword>
<dbReference type="GO" id="GO:0003743">
    <property type="term" value="F:translation initiation factor activity"/>
    <property type="evidence" value="ECO:0007669"/>
    <property type="project" value="UniProtKB-UniRule"/>
</dbReference>
<keyword evidence="8 9" id="KW-0342">GTP-binding</keyword>
<dbReference type="Pfam" id="PF00009">
    <property type="entry name" value="GTP_EFTU"/>
    <property type="match status" value="1"/>
</dbReference>
<dbReference type="InterPro" id="IPR036925">
    <property type="entry name" value="TIF_IF2_dom3_sf"/>
</dbReference>
<dbReference type="SUPFAM" id="SSF52156">
    <property type="entry name" value="Initiation factor IF2/eIF5b, domain 3"/>
    <property type="match status" value="1"/>
</dbReference>
<organism evidence="14 15">
    <name type="scientific">Acetomicrobium thermoterrenum DSM 13490</name>
    <dbReference type="NCBI Taxonomy" id="1120987"/>
    <lineage>
        <taxon>Bacteria</taxon>
        <taxon>Thermotogati</taxon>
        <taxon>Synergistota</taxon>
        <taxon>Synergistia</taxon>
        <taxon>Synergistales</taxon>
        <taxon>Acetomicrobiaceae</taxon>
        <taxon>Acetomicrobium</taxon>
    </lineage>
</organism>
<dbReference type="InterPro" id="IPR005225">
    <property type="entry name" value="Small_GTP-bd"/>
</dbReference>
<dbReference type="Gene3D" id="3.40.50.10050">
    <property type="entry name" value="Translation initiation factor IF- 2, domain 3"/>
    <property type="match status" value="1"/>
</dbReference>
<evidence type="ECO:0000256" key="3">
    <source>
        <dbReference type="ARBA" id="ARBA00020675"/>
    </source>
</evidence>
<dbReference type="PROSITE" id="PS01176">
    <property type="entry name" value="IF2"/>
    <property type="match status" value="1"/>
</dbReference>
<gene>
    <name evidence="9" type="primary">infB</name>
    <name evidence="14" type="ORF">SAMN03080603_00759</name>
</gene>
<dbReference type="AlphaFoldDB" id="A0A1H3ERW7"/>
<dbReference type="HAMAP" id="MF_00100_B">
    <property type="entry name" value="IF_2_B"/>
    <property type="match status" value="1"/>
</dbReference>
<evidence type="ECO:0000256" key="6">
    <source>
        <dbReference type="ARBA" id="ARBA00022741"/>
    </source>
</evidence>
<evidence type="ECO:0000256" key="5">
    <source>
        <dbReference type="ARBA" id="ARBA00022540"/>
    </source>
</evidence>
<evidence type="ECO:0000259" key="13">
    <source>
        <dbReference type="PROSITE" id="PS51722"/>
    </source>
</evidence>